<dbReference type="RefSeq" id="XP_062788403.1">
    <property type="nucleotide sequence ID" value="XM_062932352.1"/>
</dbReference>
<keyword evidence="4" id="KW-1185">Reference proteome</keyword>
<accession>A0ABZ1CPR2</accession>
<name>A0ABZ1CPR2_9TREE</name>
<evidence type="ECO:0000313" key="4">
    <source>
        <dbReference type="Proteomes" id="UP001329825"/>
    </source>
</evidence>
<evidence type="ECO:0000313" key="3">
    <source>
        <dbReference type="EMBL" id="WRT63663.1"/>
    </source>
</evidence>
<dbReference type="Proteomes" id="UP001329825">
    <property type="component" value="Chromosome 1"/>
</dbReference>
<proteinExistence type="predicted"/>
<evidence type="ECO:0000256" key="2">
    <source>
        <dbReference type="SAM" id="SignalP"/>
    </source>
</evidence>
<protein>
    <submittedName>
        <fullName evidence="3">Uncharacterized protein</fullName>
    </submittedName>
</protein>
<reference evidence="3 4" key="1">
    <citation type="submission" date="2024-01" db="EMBL/GenBank/DDBJ databases">
        <title>Comparative genomics of Cryptococcus and Kwoniella reveals pathogenesis evolution and contrasting modes of karyotype evolution via chromosome fusion or intercentromeric recombination.</title>
        <authorList>
            <person name="Coelho M.A."/>
            <person name="David-Palma M."/>
            <person name="Shea T."/>
            <person name="Bowers K."/>
            <person name="McGinley-Smith S."/>
            <person name="Mohammad A.W."/>
            <person name="Gnirke A."/>
            <person name="Yurkov A.M."/>
            <person name="Nowrousian M."/>
            <person name="Sun S."/>
            <person name="Cuomo C.A."/>
            <person name="Heitman J."/>
        </authorList>
    </citation>
    <scope>NUCLEOTIDE SEQUENCE [LARGE SCALE GENOMIC DNA]</scope>
    <source>
        <strain evidence="3">CBS 11374</strain>
    </source>
</reference>
<feature type="chain" id="PRO_5047078158" evidence="2">
    <location>
        <begin position="19"/>
        <end position="221"/>
    </location>
</feature>
<gene>
    <name evidence="3" type="ORF">IL334_000586</name>
</gene>
<dbReference type="EMBL" id="CP141881">
    <property type="protein sequence ID" value="WRT63663.1"/>
    <property type="molecule type" value="Genomic_DNA"/>
</dbReference>
<keyword evidence="2" id="KW-0732">Signal</keyword>
<feature type="region of interest" description="Disordered" evidence="1">
    <location>
        <begin position="121"/>
        <end position="141"/>
    </location>
</feature>
<dbReference type="GeneID" id="87952717"/>
<feature type="signal peptide" evidence="2">
    <location>
        <begin position="1"/>
        <end position="18"/>
    </location>
</feature>
<organism evidence="3 4">
    <name type="scientific">Kwoniella shivajii</name>
    <dbReference type="NCBI Taxonomy" id="564305"/>
    <lineage>
        <taxon>Eukaryota</taxon>
        <taxon>Fungi</taxon>
        <taxon>Dikarya</taxon>
        <taxon>Basidiomycota</taxon>
        <taxon>Agaricomycotina</taxon>
        <taxon>Tremellomycetes</taxon>
        <taxon>Tremellales</taxon>
        <taxon>Cryptococcaceae</taxon>
        <taxon>Kwoniella</taxon>
    </lineage>
</organism>
<evidence type="ECO:0000256" key="1">
    <source>
        <dbReference type="SAM" id="MobiDB-lite"/>
    </source>
</evidence>
<sequence length="221" mass="23885">MNRVLLFGYLLSFFVVLATPIPDPEPASSALVLSDLPPSYEATTTTQTDFVVGSFSNSDTKDGVEKRGFAVVSPSDTASARKDFWWPDSAISEDGKTGAVERGDTNAERIKRGLPLLKPKAQSTKTQVLKPRMSSPPTRAGSRTFITCSTNLNQPYTFGYQNQVFGSKQQAVDACASFYSNSVNTVFIGIQQVTENTFNCANPQTGTGDACTFGNFAIYQA</sequence>